<dbReference type="GO" id="GO:0003677">
    <property type="term" value="F:DNA binding"/>
    <property type="evidence" value="ECO:0007669"/>
    <property type="project" value="InterPro"/>
</dbReference>
<gene>
    <name evidence="3" type="ORF">Voc01_004570</name>
</gene>
<sequence length="321" mass="36705">MTSQESPAGARRRVRLALREARERLGFTQAQVAEEMEWSTSKVIRIESGEVTISPNDLRPLLAYLKITEKDEVDRHLQDARISRRRQMWWDEPTVRNHLTGPSRQLIQYEHESTAIRHFTSFIIPGPLQTPAYARATLNGHIGELADEDIEVRLQTRMRRRTELFARRDFPQILLLLDESVLKRRAGDARTTGEQLLDLLRVARERPEILVRVLPYTADAPLPMFGQYDILTLPGDRPGENAVLYRESYLNDELVEDPWNISRHREIFDKYWEASLNEPASAGLITESAADLLDSAPPAATPPAGASRTSAPSRPRRRRTS</sequence>
<feature type="region of interest" description="Disordered" evidence="1">
    <location>
        <begin position="288"/>
        <end position="321"/>
    </location>
</feature>
<dbReference type="RefSeq" id="WP_275423677.1">
    <property type="nucleotide sequence ID" value="NZ_BOPH01000006.1"/>
</dbReference>
<dbReference type="Pfam" id="PF13560">
    <property type="entry name" value="HTH_31"/>
    <property type="match status" value="1"/>
</dbReference>
<evidence type="ECO:0000313" key="4">
    <source>
        <dbReference type="Proteomes" id="UP000635606"/>
    </source>
</evidence>
<dbReference type="InterPro" id="IPR010982">
    <property type="entry name" value="Lambda_DNA-bd_dom_sf"/>
</dbReference>
<accession>A0A8J3ZQ69</accession>
<evidence type="ECO:0000259" key="2">
    <source>
        <dbReference type="PROSITE" id="PS50943"/>
    </source>
</evidence>
<dbReference type="InterPro" id="IPR043917">
    <property type="entry name" value="DUF5753"/>
</dbReference>
<dbReference type="InterPro" id="IPR001387">
    <property type="entry name" value="Cro/C1-type_HTH"/>
</dbReference>
<dbReference type="Gene3D" id="1.10.260.40">
    <property type="entry name" value="lambda repressor-like DNA-binding domains"/>
    <property type="match status" value="1"/>
</dbReference>
<organism evidence="3 4">
    <name type="scientific">Virgisporangium ochraceum</name>
    <dbReference type="NCBI Taxonomy" id="65505"/>
    <lineage>
        <taxon>Bacteria</taxon>
        <taxon>Bacillati</taxon>
        <taxon>Actinomycetota</taxon>
        <taxon>Actinomycetes</taxon>
        <taxon>Micromonosporales</taxon>
        <taxon>Micromonosporaceae</taxon>
        <taxon>Virgisporangium</taxon>
    </lineage>
</organism>
<dbReference type="EMBL" id="BOPH01000006">
    <property type="protein sequence ID" value="GIJ65540.1"/>
    <property type="molecule type" value="Genomic_DNA"/>
</dbReference>
<dbReference type="AlphaFoldDB" id="A0A8J3ZQ69"/>
<proteinExistence type="predicted"/>
<name>A0A8J3ZQ69_9ACTN</name>
<dbReference type="Pfam" id="PF19054">
    <property type="entry name" value="DUF5753"/>
    <property type="match status" value="1"/>
</dbReference>
<feature type="domain" description="HTH cro/C1-type" evidence="2">
    <location>
        <begin position="18"/>
        <end position="73"/>
    </location>
</feature>
<dbReference type="Proteomes" id="UP000635606">
    <property type="component" value="Unassembled WGS sequence"/>
</dbReference>
<comment type="caution">
    <text evidence="3">The sequence shown here is derived from an EMBL/GenBank/DDBJ whole genome shotgun (WGS) entry which is preliminary data.</text>
</comment>
<dbReference type="SUPFAM" id="SSF47413">
    <property type="entry name" value="lambda repressor-like DNA-binding domains"/>
    <property type="match status" value="1"/>
</dbReference>
<dbReference type="SMART" id="SM00530">
    <property type="entry name" value="HTH_XRE"/>
    <property type="match status" value="1"/>
</dbReference>
<dbReference type="PROSITE" id="PS50943">
    <property type="entry name" value="HTH_CROC1"/>
    <property type="match status" value="1"/>
</dbReference>
<reference evidence="3" key="1">
    <citation type="submission" date="2021-01" db="EMBL/GenBank/DDBJ databases">
        <title>Whole genome shotgun sequence of Virgisporangium ochraceum NBRC 16418.</title>
        <authorList>
            <person name="Komaki H."/>
            <person name="Tamura T."/>
        </authorList>
    </citation>
    <scope>NUCLEOTIDE SEQUENCE</scope>
    <source>
        <strain evidence="3">NBRC 16418</strain>
    </source>
</reference>
<protein>
    <recommendedName>
        <fullName evidence="2">HTH cro/C1-type domain-containing protein</fullName>
    </recommendedName>
</protein>
<dbReference type="CDD" id="cd00093">
    <property type="entry name" value="HTH_XRE"/>
    <property type="match status" value="1"/>
</dbReference>
<keyword evidence="4" id="KW-1185">Reference proteome</keyword>
<feature type="compositionally biased region" description="Low complexity" evidence="1">
    <location>
        <begin position="295"/>
        <end position="313"/>
    </location>
</feature>
<evidence type="ECO:0000313" key="3">
    <source>
        <dbReference type="EMBL" id="GIJ65540.1"/>
    </source>
</evidence>
<evidence type="ECO:0000256" key="1">
    <source>
        <dbReference type="SAM" id="MobiDB-lite"/>
    </source>
</evidence>